<sequence length="269" mass="30472">MKVHFLGTAAAEGIPSLFCRCETCRQAMQKGGKNIRTRTSVMIDDVLKLDFPPDTYFHMIRDGLDLETVQDLIITHSHSDHLLPEDLYMRLPGFAQSENRPIHVYGHDRPIGKCIDVVGTAQQKFAFHIVQPFVPVRTQTAVLVPLLADHDKTETCLLYYIEKDGKTMLYGHDSGWFPEATLDWLKDKKLDLAILECTTGRIPYRHNHMDIDCTLETKEWLAGNGVLKPDAQVAVTHFSHNAHMLHEDFVAAFEPHGITVAYDGMVLHI</sequence>
<dbReference type="SUPFAM" id="SSF56281">
    <property type="entry name" value="Metallo-hydrolase/oxidoreductase"/>
    <property type="match status" value="1"/>
</dbReference>
<keyword evidence="5" id="KW-0456">Lyase</keyword>
<dbReference type="InterPro" id="IPR036866">
    <property type="entry name" value="RibonucZ/Hydroxyglut_hydro"/>
</dbReference>
<comment type="caution">
    <text evidence="5">The sequence shown here is derived from an EMBL/GenBank/DDBJ whole genome shotgun (WGS) entry which is preliminary data.</text>
</comment>
<evidence type="ECO:0000259" key="4">
    <source>
        <dbReference type="Pfam" id="PF12706"/>
    </source>
</evidence>
<organism evidence="5 6">
    <name type="scientific">Paenibacillus oceani</name>
    <dbReference type="NCBI Taxonomy" id="2772510"/>
    <lineage>
        <taxon>Bacteria</taxon>
        <taxon>Bacillati</taxon>
        <taxon>Bacillota</taxon>
        <taxon>Bacilli</taxon>
        <taxon>Bacillales</taxon>
        <taxon>Paenibacillaceae</taxon>
        <taxon>Paenibacillus</taxon>
    </lineage>
</organism>
<evidence type="ECO:0000313" key="5">
    <source>
        <dbReference type="EMBL" id="MBD2863046.1"/>
    </source>
</evidence>
<comment type="catalytic activity">
    <reaction evidence="3">
        <text>3',5'-cyclic UMP + H2O = UMP + H(+)</text>
        <dbReference type="Rhea" id="RHEA:70575"/>
        <dbReference type="ChEBI" id="CHEBI:15377"/>
        <dbReference type="ChEBI" id="CHEBI:15378"/>
        <dbReference type="ChEBI" id="CHEBI:57865"/>
        <dbReference type="ChEBI" id="CHEBI:184387"/>
    </reaction>
    <physiologicalReaction direction="left-to-right" evidence="3">
        <dbReference type="Rhea" id="RHEA:70576"/>
    </physiologicalReaction>
</comment>
<dbReference type="Gene3D" id="3.60.15.10">
    <property type="entry name" value="Ribonuclease Z/Hydroxyacylglutathione hydrolase-like"/>
    <property type="match status" value="1"/>
</dbReference>
<dbReference type="Proteomes" id="UP000639396">
    <property type="component" value="Unassembled WGS sequence"/>
</dbReference>
<dbReference type="PANTHER" id="PTHR42663">
    <property type="entry name" value="HYDROLASE C777.06C-RELATED-RELATED"/>
    <property type="match status" value="1"/>
</dbReference>
<evidence type="ECO:0000256" key="3">
    <source>
        <dbReference type="ARBA" id="ARBA00048505"/>
    </source>
</evidence>
<protein>
    <submittedName>
        <fullName evidence="5">Carbon-phosphorus lyase</fullName>
    </submittedName>
</protein>
<evidence type="ECO:0000256" key="1">
    <source>
        <dbReference type="ARBA" id="ARBA00034221"/>
    </source>
</evidence>
<dbReference type="Pfam" id="PF12706">
    <property type="entry name" value="Lactamase_B_2"/>
    <property type="match status" value="1"/>
</dbReference>
<evidence type="ECO:0000313" key="6">
    <source>
        <dbReference type="Proteomes" id="UP000639396"/>
    </source>
</evidence>
<evidence type="ECO:0000256" key="2">
    <source>
        <dbReference type="ARBA" id="ARBA00034301"/>
    </source>
</evidence>
<dbReference type="RefSeq" id="WP_190928491.1">
    <property type="nucleotide sequence ID" value="NZ_JACXJA010000016.1"/>
</dbReference>
<name>A0A927CB65_9BACL</name>
<comment type="function">
    <text evidence="2">Counteracts the endogenous Pycsar antiviral defense system. Phosphodiesterase that enables metal-dependent hydrolysis of host cyclic nucleotide Pycsar defense signals such as cCMP and cUMP.</text>
</comment>
<gene>
    <name evidence="5" type="ORF">IDH45_13720</name>
</gene>
<dbReference type="PANTHER" id="PTHR42663:SF6">
    <property type="entry name" value="HYDROLASE C777.06C-RELATED"/>
    <property type="match status" value="1"/>
</dbReference>
<proteinExistence type="predicted"/>
<keyword evidence="6" id="KW-1185">Reference proteome</keyword>
<dbReference type="EMBL" id="JACXJA010000016">
    <property type="protein sequence ID" value="MBD2863046.1"/>
    <property type="molecule type" value="Genomic_DNA"/>
</dbReference>
<comment type="catalytic activity">
    <reaction evidence="1">
        <text>3',5'-cyclic CMP + H2O = CMP + H(+)</text>
        <dbReference type="Rhea" id="RHEA:72675"/>
        <dbReference type="ChEBI" id="CHEBI:15377"/>
        <dbReference type="ChEBI" id="CHEBI:15378"/>
        <dbReference type="ChEBI" id="CHEBI:58003"/>
        <dbReference type="ChEBI" id="CHEBI:60377"/>
    </reaction>
    <physiologicalReaction direction="left-to-right" evidence="1">
        <dbReference type="Rhea" id="RHEA:72676"/>
    </physiologicalReaction>
</comment>
<dbReference type="InterPro" id="IPR001279">
    <property type="entry name" value="Metallo-B-lactamas"/>
</dbReference>
<dbReference type="AlphaFoldDB" id="A0A927CB65"/>
<reference evidence="5" key="1">
    <citation type="submission" date="2020-09" db="EMBL/GenBank/DDBJ databases">
        <title>A novel bacterium of genus Paenibacillus, isolated from South China Sea.</title>
        <authorList>
            <person name="Huang H."/>
            <person name="Mo K."/>
            <person name="Hu Y."/>
        </authorList>
    </citation>
    <scope>NUCLEOTIDE SEQUENCE</scope>
    <source>
        <strain evidence="5">IB182363</strain>
    </source>
</reference>
<dbReference type="GO" id="GO:0016829">
    <property type="term" value="F:lyase activity"/>
    <property type="evidence" value="ECO:0007669"/>
    <property type="project" value="UniProtKB-KW"/>
</dbReference>
<accession>A0A927CB65</accession>
<feature type="domain" description="Metallo-beta-lactamase" evidence="4">
    <location>
        <begin position="63"/>
        <end position="217"/>
    </location>
</feature>